<name>A0A1S8YSN7_9GAMM</name>
<evidence type="ECO:0000313" key="3">
    <source>
        <dbReference type="Proteomes" id="UP000190667"/>
    </source>
</evidence>
<dbReference type="SMART" id="SM00849">
    <property type="entry name" value="Lactamase_B"/>
    <property type="match status" value="1"/>
</dbReference>
<keyword evidence="2" id="KW-0378">Hydrolase</keyword>
<dbReference type="GO" id="GO:0016787">
    <property type="term" value="F:hydrolase activity"/>
    <property type="evidence" value="ECO:0007669"/>
    <property type="project" value="UniProtKB-KW"/>
</dbReference>
<protein>
    <submittedName>
        <fullName evidence="2">MBL fold metallo-hydrolase</fullName>
    </submittedName>
</protein>
<dbReference type="EMBL" id="MRUL01000001">
    <property type="protein sequence ID" value="OON41842.1"/>
    <property type="molecule type" value="Genomic_DNA"/>
</dbReference>
<dbReference type="Gene3D" id="3.60.15.10">
    <property type="entry name" value="Ribonuclease Z/Hydroxyacylglutathione hydrolase-like"/>
    <property type="match status" value="1"/>
</dbReference>
<dbReference type="RefSeq" id="WP_078000867.1">
    <property type="nucleotide sequence ID" value="NZ_MRUL01000001.1"/>
</dbReference>
<accession>A0A1S8YSN7</accession>
<dbReference type="OrthoDB" id="2373347at2"/>
<dbReference type="PANTHER" id="PTHR36839">
    <property type="entry name" value="METALLO-BETA-LACTAMASE FAMILY PROTEIN (AFU_ORTHOLOGUE AFUA_5G12770)"/>
    <property type="match status" value="1"/>
</dbReference>
<dbReference type="InterPro" id="IPR001279">
    <property type="entry name" value="Metallo-B-lactamas"/>
</dbReference>
<evidence type="ECO:0000313" key="2">
    <source>
        <dbReference type="EMBL" id="OON41842.1"/>
    </source>
</evidence>
<comment type="caution">
    <text evidence="2">The sequence shown here is derived from an EMBL/GenBank/DDBJ whole genome shotgun (WGS) entry which is preliminary data.</text>
</comment>
<organism evidence="2 3">
    <name type="scientific">Izhakiella australiensis</name>
    <dbReference type="NCBI Taxonomy" id="1926881"/>
    <lineage>
        <taxon>Bacteria</taxon>
        <taxon>Pseudomonadati</taxon>
        <taxon>Pseudomonadota</taxon>
        <taxon>Gammaproteobacteria</taxon>
        <taxon>Enterobacterales</taxon>
        <taxon>Erwiniaceae</taxon>
        <taxon>Izhakiella</taxon>
    </lineage>
</organism>
<dbReference type="AlphaFoldDB" id="A0A1S8YSN7"/>
<feature type="domain" description="Metallo-beta-lactamase" evidence="1">
    <location>
        <begin position="72"/>
        <end position="233"/>
    </location>
</feature>
<dbReference type="PANTHER" id="PTHR36839:SF1">
    <property type="entry name" value="METALLO-BETA-LACTAMASE FAMILY PROTEIN (AFU_ORTHOLOGUE AFUA_5G12770)"/>
    <property type="match status" value="1"/>
</dbReference>
<reference evidence="2 3" key="1">
    <citation type="submission" date="2016-12" db="EMBL/GenBank/DDBJ databases">
        <title>Izhakiella australiana sp. nov. of genus Izhakiella isolated from Australian desert.</title>
        <authorList>
            <person name="Ji M."/>
        </authorList>
    </citation>
    <scope>NUCLEOTIDE SEQUENCE [LARGE SCALE GENOMIC DNA]</scope>
    <source>
        <strain evidence="2 3">D4N98</strain>
    </source>
</reference>
<dbReference type="InterPro" id="IPR036866">
    <property type="entry name" value="RibonucZ/Hydroxyglut_hydro"/>
</dbReference>
<gene>
    <name evidence="2" type="ORF">BTJ39_01395</name>
</gene>
<proteinExistence type="predicted"/>
<dbReference type="SUPFAM" id="SSF56281">
    <property type="entry name" value="Metallo-hydrolase/oxidoreductase"/>
    <property type="match status" value="1"/>
</dbReference>
<keyword evidence="3" id="KW-1185">Reference proteome</keyword>
<sequence length="268" mass="30091">MITLCKTCGTSYEITDSHPEHCIICEDERQYVPSTGQEWCNFDAHCASHTNKWKQHDSDLLSIRTVPDFAIGQRAFILRTPQGNILWDCIATLDDATKMLIASLGGLKAIAISHPHYYTTMQDWAEAFNAPIYLHASDSKWVMRDSPWITFWQGDILELTRDVRVIRLGGHFAGGCVLHWARDEGVVLSGDIVQVSPGAHAVSFMWSYPNMLPLPAATVSDITQRLSTVKFNKLYGAFEGKDITQHADEIVRRSGEKYISCLKETASK</sequence>
<evidence type="ECO:0000259" key="1">
    <source>
        <dbReference type="SMART" id="SM00849"/>
    </source>
</evidence>
<dbReference type="Proteomes" id="UP000190667">
    <property type="component" value="Unassembled WGS sequence"/>
</dbReference>
<dbReference type="Pfam" id="PF00753">
    <property type="entry name" value="Lactamase_B"/>
    <property type="match status" value="1"/>
</dbReference>
<dbReference type="STRING" id="1926881.BTJ39_01395"/>